<dbReference type="GeneID" id="54554921"/>
<dbReference type="Proteomes" id="UP000800097">
    <property type="component" value="Unassembled WGS sequence"/>
</dbReference>
<evidence type="ECO:0000313" key="4">
    <source>
        <dbReference type="Proteomes" id="UP000800097"/>
    </source>
</evidence>
<evidence type="ECO:0000256" key="2">
    <source>
        <dbReference type="SAM" id="SignalP"/>
    </source>
</evidence>
<name>A0A6A6J8Q0_WESOR</name>
<gene>
    <name evidence="3" type="ORF">EI97DRAFT_470068</name>
</gene>
<sequence>MRQERGARPFASRCSVVLVKVGFSLLSLPLLSSPLTPTARTPHQHPHQQQQPTMEDRARPEMTPAEIRKWVAWEQETLWWSVSTNGSHPFAAPQGSRPAPDGLDFHPKVPPVEREGIRRFVERLSERSIVRRFGEGRIAPFWTQAWVTKGWHGSVRSEHFTVLLFWRGHDG</sequence>
<proteinExistence type="predicted"/>
<organism evidence="3 4">
    <name type="scientific">Westerdykella ornata</name>
    <dbReference type="NCBI Taxonomy" id="318751"/>
    <lineage>
        <taxon>Eukaryota</taxon>
        <taxon>Fungi</taxon>
        <taxon>Dikarya</taxon>
        <taxon>Ascomycota</taxon>
        <taxon>Pezizomycotina</taxon>
        <taxon>Dothideomycetes</taxon>
        <taxon>Pleosporomycetidae</taxon>
        <taxon>Pleosporales</taxon>
        <taxon>Sporormiaceae</taxon>
        <taxon>Westerdykella</taxon>
    </lineage>
</organism>
<evidence type="ECO:0000256" key="1">
    <source>
        <dbReference type="SAM" id="MobiDB-lite"/>
    </source>
</evidence>
<reference evidence="3" key="1">
    <citation type="journal article" date="2020" name="Stud. Mycol.">
        <title>101 Dothideomycetes genomes: a test case for predicting lifestyles and emergence of pathogens.</title>
        <authorList>
            <person name="Haridas S."/>
            <person name="Albert R."/>
            <person name="Binder M."/>
            <person name="Bloem J."/>
            <person name="Labutti K."/>
            <person name="Salamov A."/>
            <person name="Andreopoulos B."/>
            <person name="Baker S."/>
            <person name="Barry K."/>
            <person name="Bills G."/>
            <person name="Bluhm B."/>
            <person name="Cannon C."/>
            <person name="Castanera R."/>
            <person name="Culley D."/>
            <person name="Daum C."/>
            <person name="Ezra D."/>
            <person name="Gonzalez J."/>
            <person name="Henrissat B."/>
            <person name="Kuo A."/>
            <person name="Liang C."/>
            <person name="Lipzen A."/>
            <person name="Lutzoni F."/>
            <person name="Magnuson J."/>
            <person name="Mondo S."/>
            <person name="Nolan M."/>
            <person name="Ohm R."/>
            <person name="Pangilinan J."/>
            <person name="Park H.-J."/>
            <person name="Ramirez L."/>
            <person name="Alfaro M."/>
            <person name="Sun H."/>
            <person name="Tritt A."/>
            <person name="Yoshinaga Y."/>
            <person name="Zwiers L.-H."/>
            <person name="Turgeon B."/>
            <person name="Goodwin S."/>
            <person name="Spatafora J."/>
            <person name="Crous P."/>
            <person name="Grigoriev I."/>
        </authorList>
    </citation>
    <scope>NUCLEOTIDE SEQUENCE</scope>
    <source>
        <strain evidence="3">CBS 379.55</strain>
    </source>
</reference>
<keyword evidence="2" id="KW-0732">Signal</keyword>
<feature type="signal peptide" evidence="2">
    <location>
        <begin position="1"/>
        <end position="32"/>
    </location>
</feature>
<accession>A0A6A6J8Q0</accession>
<feature type="chain" id="PRO_5025633532" evidence="2">
    <location>
        <begin position="33"/>
        <end position="171"/>
    </location>
</feature>
<protein>
    <submittedName>
        <fullName evidence="3">Uncharacterized protein</fullName>
    </submittedName>
</protein>
<evidence type="ECO:0000313" key="3">
    <source>
        <dbReference type="EMBL" id="KAF2272802.1"/>
    </source>
</evidence>
<keyword evidence="4" id="KW-1185">Reference proteome</keyword>
<dbReference type="AlphaFoldDB" id="A0A6A6J8Q0"/>
<feature type="region of interest" description="Disordered" evidence="1">
    <location>
        <begin position="36"/>
        <end position="59"/>
    </location>
</feature>
<dbReference type="RefSeq" id="XP_033650341.1">
    <property type="nucleotide sequence ID" value="XM_033801746.1"/>
</dbReference>
<dbReference type="EMBL" id="ML986516">
    <property type="protein sequence ID" value="KAF2272802.1"/>
    <property type="molecule type" value="Genomic_DNA"/>
</dbReference>